<keyword evidence="2" id="KW-1185">Reference proteome</keyword>
<gene>
    <name evidence="1" type="ORF">M6D93_15245</name>
</gene>
<organism evidence="1 2">
    <name type="scientific">Jatrophihabitans telluris</name>
    <dbReference type="NCBI Taxonomy" id="2038343"/>
    <lineage>
        <taxon>Bacteria</taxon>
        <taxon>Bacillati</taxon>
        <taxon>Actinomycetota</taxon>
        <taxon>Actinomycetes</taxon>
        <taxon>Jatrophihabitantales</taxon>
        <taxon>Jatrophihabitantaceae</taxon>
        <taxon>Jatrophihabitans</taxon>
    </lineage>
</organism>
<evidence type="ECO:0008006" key="3">
    <source>
        <dbReference type="Google" id="ProtNLM"/>
    </source>
</evidence>
<dbReference type="EMBL" id="CP097332">
    <property type="protein sequence ID" value="UQX87646.1"/>
    <property type="molecule type" value="Genomic_DNA"/>
</dbReference>
<reference evidence="1" key="1">
    <citation type="journal article" date="2018" name="Int. J. Syst. Evol. Microbiol.">
        <title>Jatrophihabitans telluris sp. nov., isolated from sediment soil of lava forest wetlands and the emended description of the genus Jatrophihabitans.</title>
        <authorList>
            <person name="Lee K.C."/>
            <person name="Suh M.K."/>
            <person name="Eom M.K."/>
            <person name="Kim K.K."/>
            <person name="Kim J.S."/>
            <person name="Kim D.S."/>
            <person name="Ko S.H."/>
            <person name="Shin Y.K."/>
            <person name="Lee J.S."/>
        </authorList>
    </citation>
    <scope>NUCLEOTIDE SEQUENCE</scope>
    <source>
        <strain evidence="1">N237</strain>
    </source>
</reference>
<proteinExistence type="predicted"/>
<dbReference type="Proteomes" id="UP001056336">
    <property type="component" value="Chromosome"/>
</dbReference>
<protein>
    <recommendedName>
        <fullName evidence="3">Queuine/other tRNA-ribosyltransferase</fullName>
    </recommendedName>
</protein>
<name>A0ABY4QXT3_9ACTN</name>
<dbReference type="NCBIfam" id="NF041059">
    <property type="entry name" value="DpdA"/>
    <property type="match status" value="1"/>
</dbReference>
<dbReference type="InterPro" id="IPR053537">
    <property type="entry name" value="DNA-guanine_TGase"/>
</dbReference>
<evidence type="ECO:0000313" key="1">
    <source>
        <dbReference type="EMBL" id="UQX87646.1"/>
    </source>
</evidence>
<dbReference type="RefSeq" id="WP_249770371.1">
    <property type="nucleotide sequence ID" value="NZ_CP097332.1"/>
</dbReference>
<sequence>MKFFFPDSQDQIDPSFDFISEERSIYRVRQRDDHYAHEALRASPFDGLLVSKAIVDGLPGAAGKYTAPQRQRLYRVGVRDFFRLDERHDRRLETMGDCGAFTYVRDDVPPYTADEVVDFYEGCGFDLGISIDHVILGYDKTADTDASHPHRDGWQQRQQITLELAAEFRSRARARKARFTPVGVAQGWSPTSYAASVSALQKIGYSRVAMGGMVPLKTPDILACLEAVNVVRKSSTQLHLLGISRCENVEAFAANGVTSFDSTSAFRQSFKDDHDNYYALDRNYSALRVPQVDGNPKLKARIRAGQVSQAQAIKLERQCLQAVRRYDTGTVTIETVLELLREYDQLCDGRKDRTASYQQTLEAQLWRDCQCGLCESAGIEIALFRGSERNKRRGFHNLHVFRQRLARELEGTAA</sequence>
<accession>A0ABY4QXT3</accession>
<reference evidence="1" key="2">
    <citation type="submission" date="2022-05" db="EMBL/GenBank/DDBJ databases">
        <authorList>
            <person name="Kim J.-S."/>
            <person name="Lee K."/>
            <person name="Suh M."/>
            <person name="Eom M."/>
            <person name="Kim J.-S."/>
            <person name="Kim D.-S."/>
            <person name="Ko S.-H."/>
            <person name="Shin Y."/>
            <person name="Lee J.-S."/>
        </authorList>
    </citation>
    <scope>NUCLEOTIDE SEQUENCE</scope>
    <source>
        <strain evidence="1">N237</strain>
    </source>
</reference>
<evidence type="ECO:0000313" key="2">
    <source>
        <dbReference type="Proteomes" id="UP001056336"/>
    </source>
</evidence>
<dbReference type="SUPFAM" id="SSF51713">
    <property type="entry name" value="tRNA-guanine transglycosylase"/>
    <property type="match status" value="1"/>
</dbReference>
<dbReference type="InterPro" id="IPR036511">
    <property type="entry name" value="TGT-like_sf"/>
</dbReference>
<dbReference type="Gene3D" id="3.20.20.105">
    <property type="entry name" value="Queuine tRNA-ribosyltransferase-like"/>
    <property type="match status" value="1"/>
</dbReference>